<organism evidence="2 3">
    <name type="scientific">Achromobacter spanius</name>
    <dbReference type="NCBI Taxonomy" id="217203"/>
    <lineage>
        <taxon>Bacteria</taxon>
        <taxon>Pseudomonadati</taxon>
        <taxon>Pseudomonadota</taxon>
        <taxon>Betaproteobacteria</taxon>
        <taxon>Burkholderiales</taxon>
        <taxon>Alcaligenaceae</taxon>
        <taxon>Achromobacter</taxon>
    </lineage>
</organism>
<dbReference type="Pfam" id="PF05488">
    <property type="entry name" value="PAAR_motif"/>
    <property type="match status" value="1"/>
</dbReference>
<name>A0A2S5GI60_9BURK</name>
<comment type="caution">
    <text evidence="2">The sequence shown here is derived from an EMBL/GenBank/DDBJ whole genome shotgun (WGS) entry which is preliminary data.</text>
</comment>
<proteinExistence type="predicted"/>
<feature type="region of interest" description="Disordered" evidence="1">
    <location>
        <begin position="62"/>
        <end position="85"/>
    </location>
</feature>
<reference evidence="2 3" key="1">
    <citation type="submission" date="2018-02" db="EMBL/GenBank/DDBJ databases">
        <title>Draft Genome of Achromobacter spanius stain 6.</title>
        <authorList>
            <person name="Gunasekera T.S."/>
            <person name="Radwan O."/>
            <person name="Ruiz O.N."/>
        </authorList>
    </citation>
    <scope>NUCLEOTIDE SEQUENCE [LARGE SCALE GENOMIC DNA]</scope>
    <source>
        <strain evidence="2 3">6</strain>
    </source>
</reference>
<dbReference type="CDD" id="cd14743">
    <property type="entry name" value="PAAR_CT_1"/>
    <property type="match status" value="1"/>
</dbReference>
<accession>A0A2S5GI60</accession>
<dbReference type="AlphaFoldDB" id="A0A2S5GI60"/>
<evidence type="ECO:0008006" key="4">
    <source>
        <dbReference type="Google" id="ProtNLM"/>
    </source>
</evidence>
<evidence type="ECO:0000256" key="1">
    <source>
        <dbReference type="SAM" id="MobiDB-lite"/>
    </source>
</evidence>
<gene>
    <name evidence="2" type="ORF">C4E15_29630</name>
</gene>
<evidence type="ECO:0000313" key="2">
    <source>
        <dbReference type="EMBL" id="PPA72604.1"/>
    </source>
</evidence>
<dbReference type="EMBL" id="PREU01000023">
    <property type="protein sequence ID" value="PPA72604.1"/>
    <property type="molecule type" value="Genomic_DNA"/>
</dbReference>
<dbReference type="Gene3D" id="2.60.200.60">
    <property type="match status" value="2"/>
</dbReference>
<dbReference type="Proteomes" id="UP000239990">
    <property type="component" value="Unassembled WGS sequence"/>
</dbReference>
<dbReference type="InterPro" id="IPR008727">
    <property type="entry name" value="PAAR_motif"/>
</dbReference>
<evidence type="ECO:0000313" key="3">
    <source>
        <dbReference type="Proteomes" id="UP000239990"/>
    </source>
</evidence>
<dbReference type="RefSeq" id="WP_046807295.1">
    <property type="nucleotide sequence ID" value="NZ_PREU01000023.1"/>
</dbReference>
<sequence>MTPIALVGHAHSCPLHGPGTIVSGASSAAVNGRPIARVGDRISCGAVIVTGSAVAKVEGQPVARQGDTTSHGGTLIEGDGSWLSA</sequence>
<protein>
    <recommendedName>
        <fullName evidence="4">PAAR domain-containing protein</fullName>
    </recommendedName>
</protein>
<dbReference type="OrthoDB" id="9807902at2"/>